<gene>
    <name evidence="1" type="ORF">MRATA1EN22A_LOCUS18227</name>
</gene>
<dbReference type="EMBL" id="OX596087">
    <property type="protein sequence ID" value="CAN0419979.1"/>
    <property type="molecule type" value="Genomic_DNA"/>
</dbReference>
<reference evidence="1" key="1">
    <citation type="submission" date="2023-05" db="EMBL/GenBank/DDBJ databases">
        <authorList>
            <consortium name="ELIXIR-Norway"/>
        </authorList>
    </citation>
    <scope>NUCLEOTIDE SEQUENCE</scope>
</reference>
<dbReference type="Proteomes" id="UP001162501">
    <property type="component" value="Chromosome 3"/>
</dbReference>
<accession>A0AC59ZH85</accession>
<reference evidence="1" key="2">
    <citation type="submission" date="2025-03" db="EMBL/GenBank/DDBJ databases">
        <authorList>
            <consortium name="ELIXIR-Norway"/>
            <consortium name="Elixir Norway"/>
        </authorList>
    </citation>
    <scope>NUCLEOTIDE SEQUENCE</scope>
</reference>
<evidence type="ECO:0000313" key="2">
    <source>
        <dbReference type="Proteomes" id="UP001162501"/>
    </source>
</evidence>
<name>A0AC59ZH85_RANTA</name>
<organism evidence="1 2">
    <name type="scientific">Rangifer tarandus platyrhynchus</name>
    <name type="common">Svalbard reindeer</name>
    <dbReference type="NCBI Taxonomy" id="3082113"/>
    <lineage>
        <taxon>Eukaryota</taxon>
        <taxon>Metazoa</taxon>
        <taxon>Chordata</taxon>
        <taxon>Craniata</taxon>
        <taxon>Vertebrata</taxon>
        <taxon>Euteleostomi</taxon>
        <taxon>Mammalia</taxon>
        <taxon>Eutheria</taxon>
        <taxon>Laurasiatheria</taxon>
        <taxon>Artiodactyla</taxon>
        <taxon>Ruminantia</taxon>
        <taxon>Pecora</taxon>
        <taxon>Cervidae</taxon>
        <taxon>Odocoileinae</taxon>
        <taxon>Rangifer</taxon>
    </lineage>
</organism>
<protein>
    <submittedName>
        <fullName evidence="1">Uncharacterized protein</fullName>
    </submittedName>
</protein>
<sequence>MCRVHVQYPASAPASSEEAVGFLVVLCLVHDVPNYLCTPGCFQSLMVPSVSCCSVQGQALKQTVPGFRPQPVSTSFPYSSTANVLSVYPGPDLARASGDTDTLCTDSELAPRGHSPSVAAVLTAGEGRSVGLRELTMWGMTTEGERASPGKRD</sequence>
<proteinExistence type="predicted"/>
<evidence type="ECO:0000313" key="1">
    <source>
        <dbReference type="EMBL" id="CAN0419979.1"/>
    </source>
</evidence>